<name>A0A420WNG4_9PROT</name>
<organism evidence="1 2">
    <name type="scientific">Oceanibaculum indicum</name>
    <dbReference type="NCBI Taxonomy" id="526216"/>
    <lineage>
        <taxon>Bacteria</taxon>
        <taxon>Pseudomonadati</taxon>
        <taxon>Pseudomonadota</taxon>
        <taxon>Alphaproteobacteria</taxon>
        <taxon>Rhodospirillales</taxon>
        <taxon>Oceanibaculaceae</taxon>
        <taxon>Oceanibaculum</taxon>
    </lineage>
</organism>
<gene>
    <name evidence="1" type="ORF">BCL74_0342</name>
</gene>
<comment type="caution">
    <text evidence="1">The sequence shown here is derived from an EMBL/GenBank/DDBJ whole genome shotgun (WGS) entry which is preliminary data.</text>
</comment>
<dbReference type="SUPFAM" id="SSF56784">
    <property type="entry name" value="HAD-like"/>
    <property type="match status" value="1"/>
</dbReference>
<protein>
    <submittedName>
        <fullName evidence="1">HAD superfamily hydrolase (TIGR01459 family)</fullName>
    </submittedName>
</protein>
<evidence type="ECO:0000313" key="1">
    <source>
        <dbReference type="EMBL" id="RKQ72574.1"/>
    </source>
</evidence>
<dbReference type="Proteomes" id="UP000277424">
    <property type="component" value="Unassembled WGS sequence"/>
</dbReference>
<accession>A0A420WNG4</accession>
<dbReference type="EMBL" id="RBIG01000001">
    <property type="protein sequence ID" value="RKQ72574.1"/>
    <property type="molecule type" value="Genomic_DNA"/>
</dbReference>
<keyword evidence="1" id="KW-0378">Hydrolase</keyword>
<dbReference type="InterPro" id="IPR006356">
    <property type="entry name" value="HAD-SF_hydro_IIA_hyp3"/>
</dbReference>
<dbReference type="PANTHER" id="PTHR19288">
    <property type="entry name" value="4-NITROPHENYLPHOSPHATASE-RELATED"/>
    <property type="match status" value="1"/>
</dbReference>
<dbReference type="InterPro" id="IPR023214">
    <property type="entry name" value="HAD_sf"/>
</dbReference>
<dbReference type="InterPro" id="IPR036412">
    <property type="entry name" value="HAD-like_sf"/>
</dbReference>
<dbReference type="GO" id="GO:0005737">
    <property type="term" value="C:cytoplasm"/>
    <property type="evidence" value="ECO:0007669"/>
    <property type="project" value="TreeGrafter"/>
</dbReference>
<dbReference type="Pfam" id="PF13344">
    <property type="entry name" value="Hydrolase_6"/>
    <property type="match status" value="1"/>
</dbReference>
<sequence>MPGDSPLKAAANWAGTQPIAGLGAVAGRYDGFILDQWGVLHDGKTPYPGALECLKALREAGKRVVVLSNSGKRNDYNVALMARIGFTPDLYDEMISAGEDAWRGLASRGKTDADEFYAGLGRRCYATKRPGDSSFLDGVDIDLVADVGQADFLLLIGDARETGLLEAYEGLIEQGLARGLPMVCANPDTHRVDGGRLAEAIGLVAEEYERRGGRVQWHGKPYPPIYRSCLASLGLSDKARILAVGDSLGHDIAGASRFGCDSALVADGIHGAALGVSGNSLPTEAAWRGFIADKPVRPTYLMGRFVW</sequence>
<dbReference type="GO" id="GO:0016791">
    <property type="term" value="F:phosphatase activity"/>
    <property type="evidence" value="ECO:0007669"/>
    <property type="project" value="TreeGrafter"/>
</dbReference>
<evidence type="ECO:0000313" key="2">
    <source>
        <dbReference type="Proteomes" id="UP000277424"/>
    </source>
</evidence>
<proteinExistence type="predicted"/>
<dbReference type="OrthoDB" id="9791073at2"/>
<dbReference type="InterPro" id="IPR006357">
    <property type="entry name" value="HAD-SF_hydro_IIA"/>
</dbReference>
<dbReference type="PANTHER" id="PTHR19288:SF90">
    <property type="entry name" value="OS08G0542600 PROTEIN"/>
    <property type="match status" value="1"/>
</dbReference>
<dbReference type="Gene3D" id="3.40.50.1000">
    <property type="entry name" value="HAD superfamily/HAD-like"/>
    <property type="match status" value="2"/>
</dbReference>
<reference evidence="1 2" key="1">
    <citation type="submission" date="2018-10" db="EMBL/GenBank/DDBJ databases">
        <title>Comparative analysis of microorganisms from saline springs in Andes Mountain Range, Colombia.</title>
        <authorList>
            <person name="Rubin E."/>
        </authorList>
    </citation>
    <scope>NUCLEOTIDE SEQUENCE [LARGE SCALE GENOMIC DNA]</scope>
    <source>
        <strain evidence="1 2">USBA 36</strain>
    </source>
</reference>
<dbReference type="AlphaFoldDB" id="A0A420WNG4"/>
<dbReference type="Pfam" id="PF13242">
    <property type="entry name" value="Hydrolase_like"/>
    <property type="match status" value="1"/>
</dbReference>
<dbReference type="NCBIfam" id="TIGR01459">
    <property type="entry name" value="HAD-SF-IIA-hyp4"/>
    <property type="match status" value="1"/>
</dbReference>